<name>X1F0E8_9ZZZZ</name>
<gene>
    <name evidence="1" type="ORF">S03H2_26099</name>
</gene>
<sequence>GCEYISVCRGDPQKVDYCPLPRTCPSCGADCTKCELWKGPIINWDFSKMTEGRALYSLGVRAAEKNGKKGLNLPMPGKPGEPLFIPASDEEPGAIVASEHKESRVKGAKKTRCADCRRKVWISPST</sequence>
<proteinExistence type="predicted"/>
<feature type="non-terminal residue" evidence="1">
    <location>
        <position position="126"/>
    </location>
</feature>
<feature type="non-terminal residue" evidence="1">
    <location>
        <position position="1"/>
    </location>
</feature>
<reference evidence="1" key="1">
    <citation type="journal article" date="2014" name="Front. Microbiol.">
        <title>High frequency of phylogenetically diverse reductive dehalogenase-homologous genes in deep subseafloor sedimentary metagenomes.</title>
        <authorList>
            <person name="Kawai M."/>
            <person name="Futagami T."/>
            <person name="Toyoda A."/>
            <person name="Takaki Y."/>
            <person name="Nishi S."/>
            <person name="Hori S."/>
            <person name="Arai W."/>
            <person name="Tsubouchi T."/>
            <person name="Morono Y."/>
            <person name="Uchiyama I."/>
            <person name="Ito T."/>
            <person name="Fujiyama A."/>
            <person name="Inagaki F."/>
            <person name="Takami H."/>
        </authorList>
    </citation>
    <scope>NUCLEOTIDE SEQUENCE</scope>
    <source>
        <strain evidence="1">Expedition CK06-06</strain>
    </source>
</reference>
<dbReference type="AlphaFoldDB" id="X1F0E8"/>
<organism evidence="1">
    <name type="scientific">marine sediment metagenome</name>
    <dbReference type="NCBI Taxonomy" id="412755"/>
    <lineage>
        <taxon>unclassified sequences</taxon>
        <taxon>metagenomes</taxon>
        <taxon>ecological metagenomes</taxon>
    </lineage>
</organism>
<comment type="caution">
    <text evidence="1">The sequence shown here is derived from an EMBL/GenBank/DDBJ whole genome shotgun (WGS) entry which is preliminary data.</text>
</comment>
<dbReference type="EMBL" id="BARU01014995">
    <property type="protein sequence ID" value="GAH39096.1"/>
    <property type="molecule type" value="Genomic_DNA"/>
</dbReference>
<evidence type="ECO:0000313" key="1">
    <source>
        <dbReference type="EMBL" id="GAH39096.1"/>
    </source>
</evidence>
<protein>
    <submittedName>
        <fullName evidence="1">Uncharacterized protein</fullName>
    </submittedName>
</protein>
<accession>X1F0E8</accession>